<feature type="signal peptide" evidence="1">
    <location>
        <begin position="1"/>
        <end position="29"/>
    </location>
</feature>
<evidence type="ECO:0000313" key="3">
    <source>
        <dbReference type="Proteomes" id="UP000184074"/>
    </source>
</evidence>
<dbReference type="AlphaFoldDB" id="A0A1M5S4S6"/>
<dbReference type="Proteomes" id="UP000184074">
    <property type="component" value="Unassembled WGS sequence"/>
</dbReference>
<reference evidence="2 3" key="1">
    <citation type="submission" date="2016-11" db="EMBL/GenBank/DDBJ databases">
        <authorList>
            <person name="Jaros S."/>
            <person name="Januszkiewicz K."/>
            <person name="Wedrychowicz H."/>
        </authorList>
    </citation>
    <scope>NUCLEOTIDE SEQUENCE [LARGE SCALE GENOMIC DNA]</scope>
    <source>
        <strain evidence="2 3">DSM 28715</strain>
    </source>
</reference>
<dbReference type="OrthoDB" id="9921203at2"/>
<organism evidence="2 3">
    <name type="scientific">Cognatiyoonia sediminum</name>
    <dbReference type="NCBI Taxonomy" id="1508389"/>
    <lineage>
        <taxon>Bacteria</taxon>
        <taxon>Pseudomonadati</taxon>
        <taxon>Pseudomonadota</taxon>
        <taxon>Alphaproteobacteria</taxon>
        <taxon>Rhodobacterales</taxon>
        <taxon>Paracoccaceae</taxon>
        <taxon>Cognatiyoonia</taxon>
    </lineage>
</organism>
<evidence type="ECO:0000313" key="2">
    <source>
        <dbReference type="EMBL" id="SHH33587.1"/>
    </source>
</evidence>
<dbReference type="STRING" id="1508389.SAMN05444003_2859"/>
<gene>
    <name evidence="2" type="ORF">SAMN05444003_2859</name>
</gene>
<dbReference type="RefSeq" id="WP_072902188.1">
    <property type="nucleotide sequence ID" value="NZ_FQXB01000005.1"/>
</dbReference>
<protein>
    <submittedName>
        <fullName evidence="2">Uncharacterized protein</fullName>
    </submittedName>
</protein>
<accession>A0A1M5S4S6</accession>
<name>A0A1M5S4S6_9RHOB</name>
<keyword evidence="3" id="KW-1185">Reference proteome</keyword>
<dbReference type="EMBL" id="FQXB01000005">
    <property type="protein sequence ID" value="SHH33587.1"/>
    <property type="molecule type" value="Genomic_DNA"/>
</dbReference>
<feature type="chain" id="PRO_5012770670" evidence="1">
    <location>
        <begin position="30"/>
        <end position="190"/>
    </location>
</feature>
<proteinExistence type="predicted"/>
<evidence type="ECO:0000256" key="1">
    <source>
        <dbReference type="SAM" id="SignalP"/>
    </source>
</evidence>
<keyword evidence="1" id="KW-0732">Signal</keyword>
<sequence length="190" mass="20088">MKIGFKGISPAAFILSIFAVSTVPTVGLAQDGLSDVCEAETRNGNGWDNAALRPMIEGSWEMAATGTGYTQGTNVETVQIRYDLASRAFVAAGLKLKPLASLPADSPLRRVNIMDTVVDVTKNEDGPGNTVADVALLQGCTDTTQLPIYWWSRTGGGGQAWGMILFMSSEMAVGYMSNSAGGSRTTVMVR</sequence>